<dbReference type="PROSITE" id="PS51082">
    <property type="entry name" value="WH2"/>
    <property type="match status" value="1"/>
</dbReference>
<feature type="compositionally biased region" description="Basic residues" evidence="2">
    <location>
        <begin position="646"/>
        <end position="665"/>
    </location>
</feature>
<feature type="transmembrane region" description="Helical" evidence="3">
    <location>
        <begin position="219"/>
        <end position="239"/>
    </location>
</feature>
<feature type="compositionally biased region" description="Basic and acidic residues" evidence="2">
    <location>
        <begin position="574"/>
        <end position="589"/>
    </location>
</feature>
<reference evidence="5" key="1">
    <citation type="submission" date="2022-10" db="EMBL/GenBank/DDBJ databases">
        <title>Novel sulphate-reducing endosymbionts in the free-living metamonad Anaeramoeba.</title>
        <authorList>
            <person name="Jerlstrom-Hultqvist J."/>
            <person name="Cepicka I."/>
            <person name="Gallot-Lavallee L."/>
            <person name="Salas-Leiva D."/>
            <person name="Curtis B.A."/>
            <person name="Zahonova K."/>
            <person name="Pipaliya S."/>
            <person name="Dacks J."/>
            <person name="Roger A.J."/>
        </authorList>
    </citation>
    <scope>NUCLEOTIDE SEQUENCE</scope>
    <source>
        <strain evidence="5">BMAN</strain>
    </source>
</reference>
<comment type="caution">
    <text evidence="5">The sequence shown here is derived from an EMBL/GenBank/DDBJ whole genome shotgun (WGS) entry which is preliminary data.</text>
</comment>
<dbReference type="PANTHER" id="PTHR45691">
    <property type="entry name" value="PROTEIN DIAPHANOUS"/>
    <property type="match status" value="1"/>
</dbReference>
<feature type="coiled-coil region" evidence="1">
    <location>
        <begin position="1108"/>
        <end position="1139"/>
    </location>
</feature>
<feature type="region of interest" description="Disordered" evidence="2">
    <location>
        <begin position="1325"/>
        <end position="1344"/>
    </location>
</feature>
<feature type="compositionally biased region" description="Acidic residues" evidence="2">
    <location>
        <begin position="607"/>
        <end position="624"/>
    </location>
</feature>
<dbReference type="GO" id="GO:0005884">
    <property type="term" value="C:actin filament"/>
    <property type="evidence" value="ECO:0007669"/>
    <property type="project" value="TreeGrafter"/>
</dbReference>
<evidence type="ECO:0000256" key="2">
    <source>
        <dbReference type="SAM" id="MobiDB-lite"/>
    </source>
</evidence>
<feature type="compositionally biased region" description="Basic and acidic residues" evidence="2">
    <location>
        <begin position="545"/>
        <end position="556"/>
    </location>
</feature>
<feature type="region of interest" description="Disordered" evidence="2">
    <location>
        <begin position="517"/>
        <end position="733"/>
    </location>
</feature>
<feature type="compositionally biased region" description="Low complexity" evidence="2">
    <location>
        <begin position="724"/>
        <end position="733"/>
    </location>
</feature>
<dbReference type="InterPro" id="IPR051412">
    <property type="entry name" value="Formin_Homology_Diaphanous_sf"/>
</dbReference>
<name>A0A9Q0LP67_ANAIG</name>
<keyword evidence="3" id="KW-0472">Membrane</keyword>
<protein>
    <submittedName>
        <fullName evidence="5">Protein diaphanous</fullName>
    </submittedName>
</protein>
<feature type="transmembrane region" description="Helical" evidence="3">
    <location>
        <begin position="259"/>
        <end position="284"/>
    </location>
</feature>
<dbReference type="EMBL" id="JAPDFW010000060">
    <property type="protein sequence ID" value="KAJ5076517.1"/>
    <property type="molecule type" value="Genomic_DNA"/>
</dbReference>
<dbReference type="InterPro" id="IPR043136">
    <property type="entry name" value="B30.2/SPRY_sf"/>
</dbReference>
<keyword evidence="3" id="KW-1133">Transmembrane helix</keyword>
<feature type="transmembrane region" description="Helical" evidence="3">
    <location>
        <begin position="125"/>
        <end position="147"/>
    </location>
</feature>
<feature type="region of interest" description="Disordered" evidence="2">
    <location>
        <begin position="828"/>
        <end position="882"/>
    </location>
</feature>
<evidence type="ECO:0000256" key="3">
    <source>
        <dbReference type="SAM" id="Phobius"/>
    </source>
</evidence>
<feature type="compositionally biased region" description="Polar residues" evidence="2">
    <location>
        <begin position="1003"/>
        <end position="1013"/>
    </location>
</feature>
<dbReference type="Gene3D" id="6.10.280.150">
    <property type="match status" value="1"/>
</dbReference>
<organism evidence="5 6">
    <name type="scientific">Anaeramoeba ignava</name>
    <name type="common">Anaerobic marine amoeba</name>
    <dbReference type="NCBI Taxonomy" id="1746090"/>
    <lineage>
        <taxon>Eukaryota</taxon>
        <taxon>Metamonada</taxon>
        <taxon>Anaeramoebidae</taxon>
        <taxon>Anaeramoeba</taxon>
    </lineage>
</organism>
<dbReference type="InterPro" id="IPR003877">
    <property type="entry name" value="SPRY_dom"/>
</dbReference>
<dbReference type="OrthoDB" id="10650256at2759"/>
<feature type="transmembrane region" description="Helical" evidence="3">
    <location>
        <begin position="76"/>
        <end position="97"/>
    </location>
</feature>
<feature type="region of interest" description="Disordered" evidence="2">
    <location>
        <begin position="959"/>
        <end position="1017"/>
    </location>
</feature>
<dbReference type="Gene3D" id="2.60.120.920">
    <property type="match status" value="1"/>
</dbReference>
<evidence type="ECO:0000256" key="1">
    <source>
        <dbReference type="SAM" id="Coils"/>
    </source>
</evidence>
<dbReference type="GO" id="GO:0003779">
    <property type="term" value="F:actin binding"/>
    <property type="evidence" value="ECO:0007669"/>
    <property type="project" value="InterPro"/>
</dbReference>
<dbReference type="Proteomes" id="UP001149090">
    <property type="component" value="Unassembled WGS sequence"/>
</dbReference>
<feature type="compositionally biased region" description="Basic and acidic residues" evidence="2">
    <location>
        <begin position="850"/>
        <end position="875"/>
    </location>
</feature>
<feature type="transmembrane region" description="Helical" evidence="3">
    <location>
        <begin position="53"/>
        <end position="70"/>
    </location>
</feature>
<evidence type="ECO:0000313" key="5">
    <source>
        <dbReference type="EMBL" id="KAJ5076517.1"/>
    </source>
</evidence>
<feature type="compositionally biased region" description="Pro residues" evidence="2">
    <location>
        <begin position="706"/>
        <end position="723"/>
    </location>
</feature>
<keyword evidence="3" id="KW-0812">Transmembrane</keyword>
<evidence type="ECO:0000313" key="6">
    <source>
        <dbReference type="Proteomes" id="UP001149090"/>
    </source>
</evidence>
<evidence type="ECO:0000259" key="4">
    <source>
        <dbReference type="PROSITE" id="PS51082"/>
    </source>
</evidence>
<keyword evidence="1" id="KW-0175">Coiled coil</keyword>
<dbReference type="InterPro" id="IPR013320">
    <property type="entry name" value="ConA-like_dom_sf"/>
</dbReference>
<dbReference type="SUPFAM" id="SSF49899">
    <property type="entry name" value="Concanavalin A-like lectins/glucanases"/>
    <property type="match status" value="1"/>
</dbReference>
<feature type="transmembrane region" description="Helical" evidence="3">
    <location>
        <begin position="12"/>
        <end position="32"/>
    </location>
</feature>
<gene>
    <name evidence="5" type="ORF">M0811_06097</name>
</gene>
<accession>A0A9Q0LP67</accession>
<feature type="compositionally biased region" description="Basic residues" evidence="2">
    <location>
        <begin position="828"/>
        <end position="849"/>
    </location>
</feature>
<proteinExistence type="predicted"/>
<feature type="transmembrane region" description="Helical" evidence="3">
    <location>
        <begin position="159"/>
        <end position="181"/>
    </location>
</feature>
<dbReference type="GO" id="GO:0030041">
    <property type="term" value="P:actin filament polymerization"/>
    <property type="evidence" value="ECO:0007669"/>
    <property type="project" value="TreeGrafter"/>
</dbReference>
<feature type="compositionally biased region" description="Pro residues" evidence="2">
    <location>
        <begin position="676"/>
        <end position="698"/>
    </location>
</feature>
<feature type="compositionally biased region" description="Pro residues" evidence="2">
    <location>
        <begin position="527"/>
        <end position="541"/>
    </location>
</feature>
<feature type="compositionally biased region" description="Basic and acidic residues" evidence="2">
    <location>
        <begin position="959"/>
        <end position="991"/>
    </location>
</feature>
<dbReference type="SMART" id="SM00449">
    <property type="entry name" value="SPRY"/>
    <property type="match status" value="1"/>
</dbReference>
<dbReference type="PANTHER" id="PTHR45691:SF6">
    <property type="entry name" value="PROTEIN DIAPHANOUS"/>
    <property type="match status" value="1"/>
</dbReference>
<feature type="domain" description="WH2" evidence="4">
    <location>
        <begin position="558"/>
        <end position="575"/>
    </location>
</feature>
<sequence length="1737" mass="200249">MTNFADSVQNNLAVSTVLVVLSTVLGTAKSYIQKTFEWSCNRPRSLAGSFISIAYYFAGTTFSLAAQYSGTSAMDIFMRSCFLFSAVTMGFGPFLVLMPTKKVILKKETFFKKLVRFSHKKETRYTFFVIFCLITIMQGFVTYSLWHTLNDILGIDLKITIGCIVGYVLVCLFYLVIFYSVMMRKEVVIANINLLDQLRTKLFFRKKDGTKVMLLDTKAYLIGYITFFCIVLVLAISGIGVMLHREVQDLSSYSTLGKVILFGFFVFNILAIITFSGFILNVAFDPISKTEMQMDDGKIVDVNRIKYFALARSADRTLLLNYAVENDPDVWIVSTVVKNQVKTGPTAPGYQELRRCEKYSLFQQNDLLSMFFLATGPGYNEHLGFFFIDKVQVIVEENYYHNKNTGGMSSYNMYPADSLSRPLHDKLDELAGTFSQKESWLNLYQQALESQMNKQISLDFQQKIQMQIDKKMRVELKPLILKTQNDFDQVVNERREKKRKNIRKIFQKRKKEIIEKSEKQIIHHPKIPPPPKYPSRPPPYQFPLGKKEIDRREGEPQSRSQLLDQIRKGTRLTKVADRDQKKAQDERPQDLMSLLKTSLGARRTMYDEDVDYSEDESDWSDGDLEVEKEKKEEAEESFAFEESKSVWKKKDKSKSISKRTKHRKSSTTTTGRGRIPKPPTRGGPPKPPTRGGPPPPPVAGEGPPLMRGPPPPMGAGPPTPPIQPSFSSQPIQTHEFLGQIQAQQQIQPQIPEMNMMENLMFDEMPKSSALKDSGLLDIGDSYGGGYDPTIEDSYRPMEKSMDKESANLMMMDEDDGVYAMKSKKKKGFSFGGRKAKQSAKPKSKPKPQKAAKEKIGQEEKKREKKESRKMQRSLEEPDAVMDMMDMEMDTTEMSKKIDLSRNIDMDLHIESRSKISGKKMLEKEREPTEFFSARQDAKSMISGGFKTMAAPLAPSRKLEMTSELRKERSIIPKTKEMEEDVDRMITPKQDELEVEQPPPPDFSISSETSSVEIQESESEAIEKLSEFSAPEMDKSIFRKEMMISKEFGFEFVPIEPPRSPYHRTYSKKLPEKPEDLNLDTSTLTKSIGAIFNPPIVERTPPVFDDLSLDKNEEERKKSRKQLEETIEKTEKNIKKFLKKQHAQYLTELKPEMIEQLRELAKLKMKEITDQEKYFRKNEPKNAKELEQFGHFMYNKVRYSVIEALFGMVSSFGRLSQLNQMRLIDSILEGDPQKEEMKYCHFNPLFDLIGNENSVEINQLQHPRSNSQYDLVLTPKNNFGNAECLTIYSMDPFPQKGICIWEVMIEKFVVSHSISIGISQRLSEITNEKKKPEDDDDEKKHKKESLTDRELDKLIPVGFLPGSCGLLDNGDILLSNHESPFTDPLQKNDLITIIYNAEEGSVSFARNGKYIGRASMNIRKPCYACITFHNFSAKVRILGTYFGSPIILSRPDLASFVSNNIVVPNLIRNHIVQTYQAPFCSPDKDFYNRYLDQCWKKAVQVPLHATNVFPTKQFRVVVSSVLGILNGRIHPFVGKLLLGYEPLSIQEQIALHDFFYIARMRLKTFYSYYFNDSMENQETTKKYLKETESGRYMEMVSNFIDFQEAWVFAPHWTVAKRIINEQIEKMGLNESTKIFDKYIELSLFRYCASQISSLFEAHFYAYSPSLITYDSSESTVYFIDFNPDRNSLPNSKNTEYEGFRKIVKENENEYDYDDYDFRDRHYHHKRPYPSKPRHGKWK</sequence>
<keyword evidence="6" id="KW-1185">Reference proteome</keyword>
<dbReference type="InterPro" id="IPR003124">
    <property type="entry name" value="WH2_dom"/>
</dbReference>